<dbReference type="InterPro" id="IPR005814">
    <property type="entry name" value="Aminotrans_3"/>
</dbReference>
<keyword evidence="4" id="KW-0663">Pyridoxal phosphate</keyword>
<evidence type="ECO:0000256" key="1">
    <source>
        <dbReference type="ARBA" id="ARBA00004173"/>
    </source>
</evidence>
<evidence type="ECO:0000256" key="4">
    <source>
        <dbReference type="ARBA" id="ARBA00022898"/>
    </source>
</evidence>
<keyword evidence="3" id="KW-0808">Transferase</keyword>
<evidence type="ECO:0000256" key="3">
    <source>
        <dbReference type="ARBA" id="ARBA00022679"/>
    </source>
</evidence>
<evidence type="ECO:0000256" key="2">
    <source>
        <dbReference type="ARBA" id="ARBA00022576"/>
    </source>
</evidence>
<proteinExistence type="predicted"/>
<dbReference type="InterPro" id="IPR049704">
    <property type="entry name" value="Aminotrans_3_PPA_site"/>
</dbReference>
<dbReference type="Gene3D" id="3.90.1150.10">
    <property type="entry name" value="Aspartate Aminotransferase, domain 1"/>
    <property type="match status" value="1"/>
</dbReference>
<dbReference type="Pfam" id="PF22936">
    <property type="entry name" value="Pol_BBD"/>
    <property type="match status" value="1"/>
</dbReference>
<dbReference type="EMBL" id="OIVN01006409">
    <property type="protein sequence ID" value="SPD32540.1"/>
    <property type="molecule type" value="Genomic_DNA"/>
</dbReference>
<comment type="subcellular location">
    <subcellularLocation>
        <location evidence="1">Mitochondrion</location>
    </subcellularLocation>
</comment>
<dbReference type="GO" id="GO:0004141">
    <property type="term" value="F:dethiobiotin synthase activity"/>
    <property type="evidence" value="ECO:0007669"/>
    <property type="project" value="TreeGrafter"/>
</dbReference>
<reference evidence="6" key="1">
    <citation type="submission" date="2018-02" db="EMBL/GenBank/DDBJ databases">
        <authorList>
            <person name="Cohen D.B."/>
            <person name="Kent A.D."/>
        </authorList>
    </citation>
    <scope>NUCLEOTIDE SEQUENCE</scope>
</reference>
<name>A0A2N9J7M4_FAGSY</name>
<evidence type="ECO:0000259" key="5">
    <source>
        <dbReference type="Pfam" id="PF22936"/>
    </source>
</evidence>
<dbReference type="SUPFAM" id="SSF53383">
    <property type="entry name" value="PLP-dependent transferases"/>
    <property type="match status" value="1"/>
</dbReference>
<protein>
    <recommendedName>
        <fullName evidence="5">Retrovirus-related Pol polyprotein from transposon TNT 1-94-like beta-barrel domain-containing protein</fullName>
    </recommendedName>
</protein>
<accession>A0A2N9J7M4</accession>
<dbReference type="Gene3D" id="3.40.640.10">
    <property type="entry name" value="Type I PLP-dependent aspartate aminotransferase-like (Major domain)"/>
    <property type="match status" value="2"/>
</dbReference>
<dbReference type="SUPFAM" id="SSF52540">
    <property type="entry name" value="P-loop containing nucleoside triphosphate hydrolases"/>
    <property type="match status" value="1"/>
</dbReference>
<dbReference type="InterPro" id="IPR015422">
    <property type="entry name" value="PyrdxlP-dep_Trfase_small"/>
</dbReference>
<dbReference type="GO" id="GO:0009102">
    <property type="term" value="P:biotin biosynthetic process"/>
    <property type="evidence" value="ECO:0007669"/>
    <property type="project" value="TreeGrafter"/>
</dbReference>
<dbReference type="InterPro" id="IPR054722">
    <property type="entry name" value="PolX-like_BBD"/>
</dbReference>
<dbReference type="FunFam" id="3.90.1150.10:FF:000090">
    <property type="entry name" value="Bifunctional dethiobiotin synthetase/7,8-diamino-pelargonic acid aminotransferase, mitochondrial"/>
    <property type="match status" value="1"/>
</dbReference>
<sequence length="1134" mass="127238">MYSLFSLVVLHRRHHHQQLLLRHIKHLSSTTPHLQLHLPLNHPTFLIWASNTSLGKTLVSTGLAASSLLSANPISKPRKFLYLKPIQTGYPSDSDSSFVFRKLSRLSLRRHPHFPLFSSNHVLKASVPSAQLVPGQEIAESCDSGMRDLGYYEETRTEGEVRMGSGAVSELVCKTLYAWREAVSPHLAAERESGVLEDSAVLELLQKCLRAELEGERKEMDVFCVVETAGGVASPGPSGSLQCDLYRPFRLPGILVGDGRLGGISGTISAYESLKLRGYDIVAVVFEDHGLVNEIPLLSYLRNRVPVLVLPPVPKDLSNDLMEWFDESRGVFDSLKEKMLSAYSERIKRLLDMPKKAGEVFWWPFTQHKLVPEGAVTVIDSRNGENFAVFKVRNNGFITQQFDACASWWTQGPDATLQTELARDMGYATARFGHVMFPENVYEPALECAELLLEGVGKGLAKNWSTKDNADDNGSTAIEIALKMAFRKFSFDHGIISDVLKDNTASRSVELVVLALKGSYHGDTLGAMEAQAPSSYTGFLQQPWYTGRGLFLDPPTVYMCNGVWKLSLPEGLHLETPKLENKVILGSGGMHMVDPLFQRVLVNECRSKKIPVIFDEVFTGFWRLGTETAAELLCCVPDIACFAKLMTGGIVPLAATLATNAVFNTFIGESKLKALLHGHSYTGHAMGCTAAAKSIKWFKDPQTNPNVTYEGKSLRELWDEELVRQISSHPAVQRVVALGTLCALELRAEGSNAGYGSLYASSLIQELREDGIYTRPLGNVIYLMCGPCTSPEICSQLLIKLYKKLENFDQEIQKNGTYYWKPTESVGDLNKSFRFKGTNFKRWKGKILFYLSLLKVSYVLTEKNPIKFPTDEMSEDELRSHQEKIDKYKKDEYNCRFYLLNCLADHFYDYYDTTYTSAKKIWKALQSKYDTEEAGAKKYAASRFFHYQMADGKSVVEQAQDFQMIVAEVRSEGIKIGDNLVVAGIVDKLPPSWREFQKSLRHKQKETSLETLITRIRVEKEARGQDALITQEGNGHSTTKGGGQTLVLIRHVCYDKNWFKKYTPFEEEKTVMLGDSSKTKVLGSGEVELNFTSRRVLTLKDALHTPSMRKNLMSSYLLNKASFKQTSMDKLINM</sequence>
<feature type="domain" description="Retrovirus-related Pol polyprotein from transposon TNT 1-94-like beta-barrel" evidence="5">
    <location>
        <begin position="1050"/>
        <end position="1121"/>
    </location>
</feature>
<dbReference type="CDD" id="cd03109">
    <property type="entry name" value="DTBS"/>
    <property type="match status" value="1"/>
</dbReference>
<dbReference type="AlphaFoldDB" id="A0A2N9J7M4"/>
<dbReference type="Pfam" id="PF13500">
    <property type="entry name" value="AAA_26"/>
    <property type="match status" value="1"/>
</dbReference>
<dbReference type="Pfam" id="PF14223">
    <property type="entry name" value="Retrotran_gag_2"/>
    <property type="match status" value="1"/>
</dbReference>
<organism evidence="6">
    <name type="scientific">Fagus sylvatica</name>
    <name type="common">Beechnut</name>
    <dbReference type="NCBI Taxonomy" id="28930"/>
    <lineage>
        <taxon>Eukaryota</taxon>
        <taxon>Viridiplantae</taxon>
        <taxon>Streptophyta</taxon>
        <taxon>Embryophyta</taxon>
        <taxon>Tracheophyta</taxon>
        <taxon>Spermatophyta</taxon>
        <taxon>Magnoliopsida</taxon>
        <taxon>eudicotyledons</taxon>
        <taxon>Gunneridae</taxon>
        <taxon>Pentapetalae</taxon>
        <taxon>rosids</taxon>
        <taxon>fabids</taxon>
        <taxon>Fagales</taxon>
        <taxon>Fagaceae</taxon>
        <taxon>Fagus</taxon>
    </lineage>
</organism>
<dbReference type="InterPro" id="IPR027417">
    <property type="entry name" value="P-loop_NTPase"/>
</dbReference>
<dbReference type="PANTHER" id="PTHR42684">
    <property type="entry name" value="ADENOSYLMETHIONINE-8-AMINO-7-OXONONANOATE AMINOTRANSFERASE"/>
    <property type="match status" value="1"/>
</dbReference>
<dbReference type="PANTHER" id="PTHR42684:SF3">
    <property type="entry name" value="ADENOSYLMETHIONINE-8-AMINO-7-OXONONANOATE AMINOTRANSFERASE"/>
    <property type="match status" value="1"/>
</dbReference>
<dbReference type="InterPro" id="IPR015421">
    <property type="entry name" value="PyrdxlP-dep_Trfase_major"/>
</dbReference>
<keyword evidence="2" id="KW-0032">Aminotransferase</keyword>
<evidence type="ECO:0000313" key="6">
    <source>
        <dbReference type="EMBL" id="SPD32540.1"/>
    </source>
</evidence>
<gene>
    <name evidence="6" type="ORF">FSB_LOCUS60422</name>
</gene>
<dbReference type="GO" id="GO:0030170">
    <property type="term" value="F:pyridoxal phosphate binding"/>
    <property type="evidence" value="ECO:0007669"/>
    <property type="project" value="InterPro"/>
</dbReference>
<dbReference type="Gene3D" id="3.40.50.300">
    <property type="entry name" value="P-loop containing nucleotide triphosphate hydrolases"/>
    <property type="match status" value="1"/>
</dbReference>
<dbReference type="PROSITE" id="PS00600">
    <property type="entry name" value="AA_TRANSFER_CLASS_3"/>
    <property type="match status" value="1"/>
</dbReference>
<dbReference type="Pfam" id="PF00202">
    <property type="entry name" value="Aminotran_3"/>
    <property type="match status" value="1"/>
</dbReference>
<dbReference type="InterPro" id="IPR015424">
    <property type="entry name" value="PyrdxlP-dep_Trfase"/>
</dbReference>
<dbReference type="GO" id="GO:0005739">
    <property type="term" value="C:mitochondrion"/>
    <property type="evidence" value="ECO:0007669"/>
    <property type="project" value="UniProtKB-SubCell"/>
</dbReference>
<dbReference type="GO" id="GO:0004015">
    <property type="term" value="F:adenosylmethionine-8-amino-7-oxononanoate transaminase activity"/>
    <property type="evidence" value="ECO:0007669"/>
    <property type="project" value="TreeGrafter"/>
</dbReference>
<dbReference type="FunFam" id="3.40.50.300:FF:001675">
    <property type="entry name" value="Bifunctional dethiobiotin synthetase/7,8-diamino-pelargonic acid aminotransferase, mitochondrial"/>
    <property type="match status" value="1"/>
</dbReference>